<organism evidence="1 2">
    <name type="scientific">Weissella soli</name>
    <dbReference type="NCBI Taxonomy" id="155866"/>
    <lineage>
        <taxon>Bacteria</taxon>
        <taxon>Bacillati</taxon>
        <taxon>Bacillota</taxon>
        <taxon>Bacilli</taxon>
        <taxon>Lactobacillales</taxon>
        <taxon>Lactobacillaceae</taxon>
        <taxon>Weissella</taxon>
    </lineage>
</organism>
<evidence type="ECO:0000313" key="2">
    <source>
        <dbReference type="Proteomes" id="UP000254912"/>
    </source>
</evidence>
<proteinExistence type="predicted"/>
<keyword evidence="2" id="KW-1185">Reference proteome</keyword>
<dbReference type="RefSeq" id="WP_070229406.1">
    <property type="nucleotide sequence ID" value="NZ_BJYO01000003.1"/>
</dbReference>
<gene>
    <name evidence="1" type="ORF">DFP99_0971</name>
</gene>
<reference evidence="1 2" key="1">
    <citation type="submission" date="2018-07" db="EMBL/GenBank/DDBJ databases">
        <title>Genomic Encyclopedia of Type Strains, Phase III (KMG-III): the genomes of soil and plant-associated and newly described type strains.</title>
        <authorList>
            <person name="Whitman W."/>
        </authorList>
    </citation>
    <scope>NUCLEOTIDE SEQUENCE [LARGE SCALE GENOMIC DNA]</scope>
    <source>
        <strain evidence="1 2">CECT 7031</strain>
    </source>
</reference>
<dbReference type="Proteomes" id="UP000254912">
    <property type="component" value="Unassembled WGS sequence"/>
</dbReference>
<dbReference type="Gene3D" id="3.40.50.150">
    <property type="entry name" value="Vaccinia Virus protein VP39"/>
    <property type="match status" value="1"/>
</dbReference>
<dbReference type="AlphaFoldDB" id="A0A288Q7H4"/>
<name>A0A288Q7H4_9LACO</name>
<evidence type="ECO:0000313" key="1">
    <source>
        <dbReference type="EMBL" id="RDL06592.1"/>
    </source>
</evidence>
<accession>A0A288Q7H4</accession>
<dbReference type="KEGG" id="wso:WSWS_00081"/>
<comment type="caution">
    <text evidence="1">The sequence shown here is derived from an EMBL/GenBank/DDBJ whole genome shotgun (WGS) entry which is preliminary data.</text>
</comment>
<protein>
    <submittedName>
        <fullName evidence="1">Uncharacterized protein</fullName>
    </submittedName>
</protein>
<dbReference type="EMBL" id="QRAS01000002">
    <property type="protein sequence ID" value="RDL06592.1"/>
    <property type="molecule type" value="Genomic_DNA"/>
</dbReference>
<dbReference type="GeneID" id="94545294"/>
<sequence length="171" mass="18982">MKKTHNLAQLTIDEILHVGDTVIDATIKEGDVTRFLASRVGENGHVMSFSAKKSEIDNMATSLFLSGLTARVEPIERDFTEIPKYLDPTEPISVVLFQIDDDTDADAVVATIKQVLLYLRTYGLIVLDGYTNQPAVRAVAEYVSKLTDDQYDVRALNDLLSGETALIIQRH</sequence>
<dbReference type="InterPro" id="IPR029063">
    <property type="entry name" value="SAM-dependent_MTases_sf"/>
</dbReference>
<dbReference type="SUPFAM" id="SSF53335">
    <property type="entry name" value="S-adenosyl-L-methionine-dependent methyltransferases"/>
    <property type="match status" value="1"/>
</dbReference>